<reference evidence="1 2" key="1">
    <citation type="journal article" date="2013" name="Arch. Virol.">
        <title>Genomic analysis of bacteriophage PBECO4 infecting Escherichia coli O157:H7.</title>
        <authorList>
            <person name="Kim M.S."/>
            <person name="Hong S.S."/>
            <person name="Park K."/>
            <person name="Myung H."/>
        </authorList>
    </citation>
    <scope>NUCLEOTIDE SEQUENCE [LARGE SCALE GENOMIC DNA]</scope>
</reference>
<keyword evidence="2" id="KW-1185">Reference proteome</keyword>
<organism evidence="1 2">
    <name type="scientific">Escherichia phage PBECO4</name>
    <dbReference type="NCBI Taxonomy" id="1273738"/>
    <lineage>
        <taxon>Viruses</taxon>
        <taxon>Duplodnaviria</taxon>
        <taxon>Heunggongvirae</taxon>
        <taxon>Uroviricota</taxon>
        <taxon>Caudoviricetes</taxon>
        <taxon>Asteriusvirus</taxon>
        <taxon>Asteriusvirus PBECO4</taxon>
    </lineage>
</organism>
<accession>L7TKG5</accession>
<dbReference type="RefSeq" id="YP_009150570.1">
    <property type="nucleotide sequence ID" value="NC_027364.1"/>
</dbReference>
<dbReference type="Proteomes" id="UP000011158">
    <property type="component" value="Segment"/>
</dbReference>
<dbReference type="GeneID" id="24642989"/>
<sequence>MTLIDSTGIITFINYTTKELKMAIIAKTEIIGLDSIIMSFEDQKGMYVVSYGDYVREYETVDEAFESYIRQVNKAYDDYR</sequence>
<evidence type="ECO:0000313" key="1">
    <source>
        <dbReference type="EMBL" id="AGC34936.1"/>
    </source>
</evidence>
<dbReference type="KEGG" id="vg:24642989"/>
<proteinExistence type="predicted"/>
<dbReference type="EMBL" id="KC295538">
    <property type="protein sequence ID" value="AGC34936.1"/>
    <property type="molecule type" value="Genomic_DNA"/>
</dbReference>
<protein>
    <submittedName>
        <fullName evidence="1">Uncharacterized protein</fullName>
    </submittedName>
</protein>
<evidence type="ECO:0000313" key="2">
    <source>
        <dbReference type="Proteomes" id="UP000011158"/>
    </source>
</evidence>
<name>L7TKG5_9CAUD</name>